<evidence type="ECO:0000256" key="7">
    <source>
        <dbReference type="ARBA" id="ARBA00022989"/>
    </source>
</evidence>
<dbReference type="AlphaFoldDB" id="A0A9C6WWU7"/>
<name>A0A9C6WWU7_ARADU</name>
<organism evidence="11 12">
    <name type="scientific">Arachis duranensis</name>
    <name type="common">Wild peanut</name>
    <dbReference type="NCBI Taxonomy" id="130453"/>
    <lineage>
        <taxon>Eukaryota</taxon>
        <taxon>Viridiplantae</taxon>
        <taxon>Streptophyta</taxon>
        <taxon>Embryophyta</taxon>
        <taxon>Tracheophyta</taxon>
        <taxon>Spermatophyta</taxon>
        <taxon>Magnoliopsida</taxon>
        <taxon>eudicotyledons</taxon>
        <taxon>Gunneridae</taxon>
        <taxon>Pentapetalae</taxon>
        <taxon>rosids</taxon>
        <taxon>fabids</taxon>
        <taxon>Fabales</taxon>
        <taxon>Fabaceae</taxon>
        <taxon>Papilionoideae</taxon>
        <taxon>50 kb inversion clade</taxon>
        <taxon>dalbergioids sensu lato</taxon>
        <taxon>Dalbergieae</taxon>
        <taxon>Pterocarpus clade</taxon>
        <taxon>Arachis</taxon>
    </lineage>
</organism>
<evidence type="ECO:0000313" key="12">
    <source>
        <dbReference type="RefSeq" id="XP_052119118.1"/>
    </source>
</evidence>
<evidence type="ECO:0000313" key="11">
    <source>
        <dbReference type="Proteomes" id="UP000515211"/>
    </source>
</evidence>
<evidence type="ECO:0000256" key="3">
    <source>
        <dbReference type="ARBA" id="ARBA00022448"/>
    </source>
</evidence>
<dbReference type="GO" id="GO:0008320">
    <property type="term" value="F:protein transmembrane transporter activity"/>
    <property type="evidence" value="ECO:0007669"/>
    <property type="project" value="TreeGrafter"/>
</dbReference>
<comment type="similarity">
    <text evidence="2">Belongs to the Tim17/Tim22/Tim23 family.</text>
</comment>
<dbReference type="GO" id="GO:0030150">
    <property type="term" value="P:protein import into mitochondrial matrix"/>
    <property type="evidence" value="ECO:0007669"/>
    <property type="project" value="TreeGrafter"/>
</dbReference>
<dbReference type="GO" id="GO:0005744">
    <property type="term" value="C:TIM23 mitochondrial import inner membrane translocase complex"/>
    <property type="evidence" value="ECO:0007669"/>
    <property type="project" value="TreeGrafter"/>
</dbReference>
<gene>
    <name evidence="12" type="primary">LOC110273286</name>
</gene>
<evidence type="ECO:0000256" key="9">
    <source>
        <dbReference type="ARBA" id="ARBA00023128"/>
    </source>
</evidence>
<keyword evidence="9" id="KW-0496">Mitochondrion</keyword>
<comment type="subcellular location">
    <subcellularLocation>
        <location evidence="1">Mitochondrion inner membrane</location>
        <topology evidence="1">Multi-pass membrane protein</topology>
    </subcellularLocation>
</comment>
<reference evidence="11" key="1">
    <citation type="journal article" date="2016" name="Nat. Genet.">
        <title>The genome sequences of Arachis duranensis and Arachis ipaensis, the diploid ancestors of cultivated peanut.</title>
        <authorList>
            <person name="Bertioli D.J."/>
            <person name="Cannon S.B."/>
            <person name="Froenicke L."/>
            <person name="Huang G."/>
            <person name="Farmer A.D."/>
            <person name="Cannon E.K."/>
            <person name="Liu X."/>
            <person name="Gao D."/>
            <person name="Clevenger J."/>
            <person name="Dash S."/>
            <person name="Ren L."/>
            <person name="Moretzsohn M.C."/>
            <person name="Shirasawa K."/>
            <person name="Huang W."/>
            <person name="Vidigal B."/>
            <person name="Abernathy B."/>
            <person name="Chu Y."/>
            <person name="Niederhuth C.E."/>
            <person name="Umale P."/>
            <person name="Araujo A.C."/>
            <person name="Kozik A."/>
            <person name="Kim K.D."/>
            <person name="Burow M.D."/>
            <person name="Varshney R.K."/>
            <person name="Wang X."/>
            <person name="Zhang X."/>
            <person name="Barkley N."/>
            <person name="Guimaraes P.M."/>
            <person name="Isobe S."/>
            <person name="Guo B."/>
            <person name="Liao B."/>
            <person name="Stalker H.T."/>
            <person name="Schmitz R.J."/>
            <person name="Scheffler B.E."/>
            <person name="Leal-Bertioli S.C."/>
            <person name="Xun X."/>
            <person name="Jackson S.A."/>
            <person name="Michelmore R."/>
            <person name="Ozias-Akins P."/>
        </authorList>
    </citation>
    <scope>NUCLEOTIDE SEQUENCE [LARGE SCALE GENOMIC DNA]</scope>
    <source>
        <strain evidence="11">cv. V14167</strain>
    </source>
</reference>
<evidence type="ECO:0000256" key="10">
    <source>
        <dbReference type="ARBA" id="ARBA00023136"/>
    </source>
</evidence>
<accession>A0A9C6WWU7</accession>
<sequence length="284" mass="30560">MAATSNPKTKTEPDLSRYYNVVRATGLGFQIGVAGDTAFQFLKALYASPKGVSTFHRLGSACQNVRLRPYASILAAIVGSACALHKAHDKWLRPIQDIQDTQKVVLTKDQSLKGWFCETAYATGLNFHFGLIGGSAYHFLRAVDGGGFPRLGCAFRAVSLNTLGVAGKFGAWSLLGDTLTYASSVAFKRNYDDSWKTTIVADAAAVGLLSARRGLPAAAAFAALTGGMELLLMGLDHCLQDNRPSCKEGVEVEHVDYNIQDMNPTQQAEKTNTNMVEEQDNVGS</sequence>
<evidence type="ECO:0000256" key="1">
    <source>
        <dbReference type="ARBA" id="ARBA00004448"/>
    </source>
</evidence>
<keyword evidence="8" id="KW-0811">Translocation</keyword>
<evidence type="ECO:0000256" key="4">
    <source>
        <dbReference type="ARBA" id="ARBA00022692"/>
    </source>
</evidence>
<dbReference type="PANTHER" id="PTHR10485">
    <property type="entry name" value="MITOCHONDRIAL IMPORT INNER MEMBRANE TRANSLOCASE SUBUNIT TIM-17"/>
    <property type="match status" value="1"/>
</dbReference>
<keyword evidence="3" id="KW-0813">Transport</keyword>
<evidence type="ECO:0000256" key="6">
    <source>
        <dbReference type="ARBA" id="ARBA00022927"/>
    </source>
</evidence>
<keyword evidence="5" id="KW-0999">Mitochondrion inner membrane</keyword>
<protein>
    <submittedName>
        <fullName evidence="12">Uncharacterized protein LOC110273286</fullName>
    </submittedName>
</protein>
<evidence type="ECO:0000256" key="5">
    <source>
        <dbReference type="ARBA" id="ARBA00022792"/>
    </source>
</evidence>
<dbReference type="Proteomes" id="UP000515211">
    <property type="component" value="Chromosome 6"/>
</dbReference>
<keyword evidence="4" id="KW-0812">Transmembrane</keyword>
<keyword evidence="7" id="KW-1133">Transmembrane helix</keyword>
<keyword evidence="6" id="KW-0653">Protein transport</keyword>
<dbReference type="RefSeq" id="XP_052119118.1">
    <property type="nucleotide sequence ID" value="XM_052263158.1"/>
</dbReference>
<dbReference type="PANTHER" id="PTHR10485:SF0">
    <property type="entry name" value="AT05822P-RELATED"/>
    <property type="match status" value="1"/>
</dbReference>
<reference evidence="12" key="2">
    <citation type="submission" date="2025-08" db="UniProtKB">
        <authorList>
            <consortium name="RefSeq"/>
        </authorList>
    </citation>
    <scope>IDENTIFICATION</scope>
    <source>
        <tissue evidence="12">Whole plant</tissue>
    </source>
</reference>
<keyword evidence="11" id="KW-1185">Reference proteome</keyword>
<evidence type="ECO:0000256" key="2">
    <source>
        <dbReference type="ARBA" id="ARBA00008444"/>
    </source>
</evidence>
<dbReference type="GeneID" id="110273286"/>
<evidence type="ECO:0000256" key="8">
    <source>
        <dbReference type="ARBA" id="ARBA00023010"/>
    </source>
</evidence>
<proteinExistence type="inferred from homology"/>
<keyword evidence="10" id="KW-0472">Membrane</keyword>
<dbReference type="KEGG" id="adu:110273286"/>